<name>A0ABV6DFD4_9BACL</name>
<sequence length="73" mass="8456">MKAAEWREAHNRICEEIEELRSEMVTLGIKFGFLHPDVQLCSKRLDQLLLQYYALVSISQQELQTAAALESVY</sequence>
<evidence type="ECO:0000313" key="2">
    <source>
        <dbReference type="Proteomes" id="UP001589776"/>
    </source>
</evidence>
<keyword evidence="2" id="KW-1185">Reference proteome</keyword>
<organism evidence="1 2">
    <name type="scientific">Paenibacillus chartarius</name>
    <dbReference type="NCBI Taxonomy" id="747481"/>
    <lineage>
        <taxon>Bacteria</taxon>
        <taxon>Bacillati</taxon>
        <taxon>Bacillota</taxon>
        <taxon>Bacilli</taxon>
        <taxon>Bacillales</taxon>
        <taxon>Paenibacillaceae</taxon>
        <taxon>Paenibacillus</taxon>
    </lineage>
</organism>
<dbReference type="InterPro" id="IPR037208">
    <property type="entry name" value="Spo0E-like_sf"/>
</dbReference>
<dbReference type="Gene3D" id="4.10.280.10">
    <property type="entry name" value="Helix-loop-helix DNA-binding domain"/>
    <property type="match status" value="1"/>
</dbReference>
<reference evidence="1 2" key="1">
    <citation type="submission" date="2024-09" db="EMBL/GenBank/DDBJ databases">
        <authorList>
            <person name="Sun Q."/>
            <person name="Mori K."/>
        </authorList>
    </citation>
    <scope>NUCLEOTIDE SEQUENCE [LARGE SCALE GENOMIC DNA]</scope>
    <source>
        <strain evidence="1 2">CCM 7759</strain>
    </source>
</reference>
<dbReference type="SUPFAM" id="SSF140500">
    <property type="entry name" value="BAS1536-like"/>
    <property type="match status" value="1"/>
</dbReference>
<dbReference type="InterPro" id="IPR036638">
    <property type="entry name" value="HLH_DNA-bd_sf"/>
</dbReference>
<comment type="caution">
    <text evidence="1">The sequence shown here is derived from an EMBL/GenBank/DDBJ whole genome shotgun (WGS) entry which is preliminary data.</text>
</comment>
<dbReference type="Pfam" id="PF09388">
    <property type="entry name" value="SpoOE-like"/>
    <property type="match status" value="1"/>
</dbReference>
<dbReference type="RefSeq" id="WP_377468297.1">
    <property type="nucleotide sequence ID" value="NZ_JBHLWN010000014.1"/>
</dbReference>
<gene>
    <name evidence="1" type="ORF">ACFFK0_02470</name>
</gene>
<dbReference type="InterPro" id="IPR018540">
    <property type="entry name" value="Spo0E-like"/>
</dbReference>
<dbReference type="EMBL" id="JBHLWN010000014">
    <property type="protein sequence ID" value="MFC0211324.1"/>
    <property type="molecule type" value="Genomic_DNA"/>
</dbReference>
<dbReference type="Proteomes" id="UP001589776">
    <property type="component" value="Unassembled WGS sequence"/>
</dbReference>
<protein>
    <submittedName>
        <fullName evidence="1">Aspartyl-phosphate phosphatase Spo0E family protein</fullName>
    </submittedName>
</protein>
<accession>A0ABV6DFD4</accession>
<proteinExistence type="predicted"/>
<evidence type="ECO:0000313" key="1">
    <source>
        <dbReference type="EMBL" id="MFC0211324.1"/>
    </source>
</evidence>